<reference evidence="1" key="1">
    <citation type="submission" date="2022-08" db="EMBL/GenBank/DDBJ databases">
        <authorList>
            <consortium name="DOE Joint Genome Institute"/>
            <person name="Min B."/>
            <person name="Riley R."/>
            <person name="Sierra-Patev S."/>
            <person name="Naranjo-Ortiz M."/>
            <person name="Looney B."/>
            <person name="Konkel Z."/>
            <person name="Slot J.C."/>
            <person name="Sakamoto Y."/>
            <person name="Steenwyk J.L."/>
            <person name="Rokas A."/>
            <person name="Carro J."/>
            <person name="Camarero S."/>
            <person name="Ferreira P."/>
            <person name="Molpeceres G."/>
            <person name="Ruiz-Duenas F.J."/>
            <person name="Serrano A."/>
            <person name="Henrissat B."/>
            <person name="Drula E."/>
            <person name="Hughes K.W."/>
            <person name="Mata J.L."/>
            <person name="Ishikawa N.K."/>
            <person name="Vargas-Isla R."/>
            <person name="Ushijima S."/>
            <person name="Smith C.A."/>
            <person name="Ahrendt S."/>
            <person name="Andreopoulos W."/>
            <person name="He G."/>
            <person name="Labutti K."/>
            <person name="Lipzen A."/>
            <person name="Ng V."/>
            <person name="Sandor L."/>
            <person name="Barry K."/>
            <person name="Martinez A.T."/>
            <person name="Xiao Y."/>
            <person name="Gibbons J.G."/>
            <person name="Terashima K."/>
            <person name="Hibbett D.S."/>
            <person name="Grigoriev I.V."/>
        </authorList>
    </citation>
    <scope>NUCLEOTIDE SEQUENCE</scope>
    <source>
        <strain evidence="1">TFB10827</strain>
    </source>
</reference>
<accession>A0ABQ8PVU8</accession>
<evidence type="ECO:0000313" key="2">
    <source>
        <dbReference type="Proteomes" id="UP001163828"/>
    </source>
</evidence>
<comment type="caution">
    <text evidence="1">The sequence shown here is derived from an EMBL/GenBank/DDBJ whole genome shotgun (WGS) entry which is preliminary data.</text>
</comment>
<evidence type="ECO:0008006" key="3">
    <source>
        <dbReference type="Google" id="ProtNLM"/>
    </source>
</evidence>
<gene>
    <name evidence="1" type="ORF">F5050DRAFT_1582649</name>
</gene>
<dbReference type="Proteomes" id="UP001163828">
    <property type="component" value="Unassembled WGS sequence"/>
</dbReference>
<sequence length="65" mass="7400">EDQKPLIKEATPLPMVQLLIVCAIRLMDPIAFTQIFPYINEFIAFLKLTDDPSQTGFYSGLIEQL</sequence>
<dbReference type="EMBL" id="MU791865">
    <property type="protein sequence ID" value="KAJ3990590.1"/>
    <property type="molecule type" value="Genomic_DNA"/>
</dbReference>
<feature type="non-terminal residue" evidence="1">
    <location>
        <position position="1"/>
    </location>
</feature>
<proteinExistence type="predicted"/>
<protein>
    <recommendedName>
        <fullName evidence="3">VPS9 domain-containing protein</fullName>
    </recommendedName>
</protein>
<evidence type="ECO:0000313" key="1">
    <source>
        <dbReference type="EMBL" id="KAJ3990590.1"/>
    </source>
</evidence>
<organism evidence="1 2">
    <name type="scientific">Lentinula boryana</name>
    <dbReference type="NCBI Taxonomy" id="40481"/>
    <lineage>
        <taxon>Eukaryota</taxon>
        <taxon>Fungi</taxon>
        <taxon>Dikarya</taxon>
        <taxon>Basidiomycota</taxon>
        <taxon>Agaricomycotina</taxon>
        <taxon>Agaricomycetes</taxon>
        <taxon>Agaricomycetidae</taxon>
        <taxon>Agaricales</taxon>
        <taxon>Marasmiineae</taxon>
        <taxon>Omphalotaceae</taxon>
        <taxon>Lentinula</taxon>
    </lineage>
</organism>
<name>A0ABQ8PVU8_9AGAR</name>
<keyword evidence="2" id="KW-1185">Reference proteome</keyword>